<dbReference type="Pfam" id="PF01906">
    <property type="entry name" value="YbjQ_1"/>
    <property type="match status" value="1"/>
</dbReference>
<comment type="caution">
    <text evidence="3">The sequence shown here is derived from an EMBL/GenBank/DDBJ whole genome shotgun (WGS) entry which is preliminary data.</text>
</comment>
<evidence type="ECO:0000313" key="4">
    <source>
        <dbReference type="Proteomes" id="UP000076447"/>
    </source>
</evidence>
<evidence type="ECO:0000256" key="2">
    <source>
        <dbReference type="HAMAP-Rule" id="MF_00338"/>
    </source>
</evidence>
<dbReference type="InterPro" id="IPR002765">
    <property type="entry name" value="UPF0145_YbjQ-like"/>
</dbReference>
<proteinExistence type="inferred from homology"/>
<sequence>MLVSTMNDVPGRTVQQVVGEVTGLTVRSRNVGAQIGAGFKSIVGGELKGLTKQLQQSRDEAVARMVEEATAQGANAILAMRYDSDEVGNGYQEIVAYGTAVVLAP</sequence>
<dbReference type="AlphaFoldDB" id="A0A163RH63"/>
<evidence type="ECO:0000256" key="1">
    <source>
        <dbReference type="ARBA" id="ARBA00010751"/>
    </source>
</evidence>
<organism evidence="3 4">
    <name type="scientific">Oerskovia enterophila</name>
    <dbReference type="NCBI Taxonomy" id="43678"/>
    <lineage>
        <taxon>Bacteria</taxon>
        <taxon>Bacillati</taxon>
        <taxon>Actinomycetota</taxon>
        <taxon>Actinomycetes</taxon>
        <taxon>Micrococcales</taxon>
        <taxon>Cellulomonadaceae</taxon>
        <taxon>Oerskovia</taxon>
    </lineage>
</organism>
<comment type="similarity">
    <text evidence="1 2">Belongs to the UPF0145 family.</text>
</comment>
<dbReference type="Gene3D" id="3.30.110.70">
    <property type="entry name" value="Hypothetical protein apc22750. Chain B"/>
    <property type="match status" value="1"/>
</dbReference>
<dbReference type="InterPro" id="IPR035439">
    <property type="entry name" value="UPF0145_dom_sf"/>
</dbReference>
<evidence type="ECO:0000313" key="3">
    <source>
        <dbReference type="EMBL" id="KZM35210.1"/>
    </source>
</evidence>
<dbReference type="RefSeq" id="WP_231907757.1">
    <property type="nucleotide sequence ID" value="NZ_LRIE01000073.1"/>
</dbReference>
<dbReference type="PATRIC" id="fig|43678.3.peg.2272"/>
<dbReference type="EMBL" id="LRIE01000073">
    <property type="protein sequence ID" value="KZM35210.1"/>
    <property type="molecule type" value="Genomic_DNA"/>
</dbReference>
<protein>
    <recommendedName>
        <fullName evidence="2">UPF0145 protein OJAG_21780</fullName>
    </recommendedName>
</protein>
<gene>
    <name evidence="3" type="ORF">OJAG_21780</name>
</gene>
<dbReference type="Proteomes" id="UP000076447">
    <property type="component" value="Unassembled WGS sequence"/>
</dbReference>
<accession>A0A163RH63</accession>
<name>A0A163RH63_9CELL</name>
<dbReference type="SUPFAM" id="SSF117782">
    <property type="entry name" value="YbjQ-like"/>
    <property type="match status" value="1"/>
</dbReference>
<dbReference type="HAMAP" id="MF_00338">
    <property type="entry name" value="UPF0145"/>
    <property type="match status" value="1"/>
</dbReference>
<reference evidence="3 4" key="1">
    <citation type="submission" date="2016-01" db="EMBL/GenBank/DDBJ databases">
        <title>Genome sequence of Oerskovia enterophila VJag, an agar and cellulose degrading bacterium.</title>
        <authorList>
            <person name="Poehlein A."/>
            <person name="Jag V."/>
            <person name="Bengelsdorf F."/>
            <person name="Duerre P."/>
            <person name="Daniel R."/>
        </authorList>
    </citation>
    <scope>NUCLEOTIDE SEQUENCE [LARGE SCALE GENOMIC DNA]</scope>
    <source>
        <strain evidence="3 4">VJag</strain>
    </source>
</reference>
<dbReference type="PANTHER" id="PTHR34068:SF2">
    <property type="entry name" value="UPF0145 PROTEIN SCO3412"/>
    <property type="match status" value="1"/>
</dbReference>
<dbReference type="PANTHER" id="PTHR34068">
    <property type="entry name" value="UPF0145 PROTEIN YBJQ"/>
    <property type="match status" value="1"/>
</dbReference>